<evidence type="ECO:0000313" key="2">
    <source>
        <dbReference type="Proteomes" id="UP000681720"/>
    </source>
</evidence>
<organism evidence="1 2">
    <name type="scientific">Rotaria magnacalcarata</name>
    <dbReference type="NCBI Taxonomy" id="392030"/>
    <lineage>
        <taxon>Eukaryota</taxon>
        <taxon>Metazoa</taxon>
        <taxon>Spiralia</taxon>
        <taxon>Gnathifera</taxon>
        <taxon>Rotifera</taxon>
        <taxon>Eurotatoria</taxon>
        <taxon>Bdelloidea</taxon>
        <taxon>Philodinida</taxon>
        <taxon>Philodinidae</taxon>
        <taxon>Rotaria</taxon>
    </lineage>
</organism>
<dbReference type="AlphaFoldDB" id="A0A8S2U472"/>
<comment type="caution">
    <text evidence="1">The sequence shown here is derived from an EMBL/GenBank/DDBJ whole genome shotgun (WGS) entry which is preliminary data.</text>
</comment>
<dbReference type="Proteomes" id="UP000681720">
    <property type="component" value="Unassembled WGS sequence"/>
</dbReference>
<feature type="non-terminal residue" evidence="1">
    <location>
        <position position="1"/>
    </location>
</feature>
<gene>
    <name evidence="1" type="ORF">GIL414_LOCUS26720</name>
</gene>
<sequence length="66" mass="7596">PCQGISNIEIFHDADHHIQYDYQQLLFCENGGQYFQSSIKCPIAATCACQSVTWVRVVNCRREVFL</sequence>
<reference evidence="1" key="1">
    <citation type="submission" date="2021-02" db="EMBL/GenBank/DDBJ databases">
        <authorList>
            <person name="Nowell W R."/>
        </authorList>
    </citation>
    <scope>NUCLEOTIDE SEQUENCE</scope>
</reference>
<name>A0A8S2U472_9BILA</name>
<dbReference type="EMBL" id="CAJOBJ010040068">
    <property type="protein sequence ID" value="CAF4321663.1"/>
    <property type="molecule type" value="Genomic_DNA"/>
</dbReference>
<protein>
    <submittedName>
        <fullName evidence="1">Uncharacterized protein</fullName>
    </submittedName>
</protein>
<proteinExistence type="predicted"/>
<accession>A0A8S2U472</accession>
<evidence type="ECO:0000313" key="1">
    <source>
        <dbReference type="EMBL" id="CAF4321663.1"/>
    </source>
</evidence>